<dbReference type="RefSeq" id="WP_179981512.1">
    <property type="nucleotide sequence ID" value="NZ_LT608333.1"/>
</dbReference>
<protein>
    <submittedName>
        <fullName evidence="2">Uncharacterized protein</fullName>
    </submittedName>
</protein>
<keyword evidence="1" id="KW-0472">Membrane</keyword>
<accession>A0A212KXF7</accession>
<gene>
    <name evidence="2" type="ORF">KL86DES1_10097</name>
</gene>
<sequence length="395" mass="43515">MTDNASIPQELNATSAAKQPQQPFIVLPFDEEISFQSAENLLDWVNKDKEMFQSFREDNFPAGIDLLRERGNKGNLTYIEALISDYKLWYNSLVDLSEEVNSLARLSTTARSIEELDDKKKLLIEKWIESTNKGLVPMQSPIGYCAMGMGSGSSSGSESPPEQSTQGGVWLYAMIDFRKQQAKQQKGATEFSENVEKSIGQLRTLNGNIQLAQEDLEAFKKNVLKSAALKSPANALGRLEKSHRCLSILYFGIAALIIIAWITFIVRWYYPDIVEPVLNKLPDAPLEAGPMILISLVFTGIVLTSVIIFLRLAVSLVNFSIAAGERKAMATAYRALLVQNAITDAQQMVFLQSIVGGKPTGFVQTSDIRLPADEICKIIRAVRDVGTTGITPSGA</sequence>
<feature type="transmembrane region" description="Helical" evidence="1">
    <location>
        <begin position="290"/>
        <end position="310"/>
    </location>
</feature>
<keyword evidence="1" id="KW-1133">Transmembrane helix</keyword>
<evidence type="ECO:0000313" key="2">
    <source>
        <dbReference type="EMBL" id="SCM69974.1"/>
    </source>
</evidence>
<feature type="transmembrane region" description="Helical" evidence="1">
    <location>
        <begin position="248"/>
        <end position="270"/>
    </location>
</feature>
<dbReference type="EMBL" id="FMJC01000001">
    <property type="protein sequence ID" value="SCM69974.1"/>
    <property type="molecule type" value="Genomic_DNA"/>
</dbReference>
<reference evidence="2" key="1">
    <citation type="submission" date="2016-08" db="EMBL/GenBank/DDBJ databases">
        <authorList>
            <person name="Seilhamer J.J."/>
        </authorList>
    </citation>
    <scope>NUCLEOTIDE SEQUENCE</scope>
    <source>
        <strain evidence="2">86-1</strain>
    </source>
</reference>
<proteinExistence type="predicted"/>
<dbReference type="AlphaFoldDB" id="A0A212KXF7"/>
<keyword evidence="1" id="KW-0812">Transmembrane</keyword>
<evidence type="ECO:0000256" key="1">
    <source>
        <dbReference type="SAM" id="Phobius"/>
    </source>
</evidence>
<name>A0A212KXF7_9BACT</name>
<organism evidence="2">
    <name type="scientific">uncultured Desulfovibrio sp</name>
    <dbReference type="NCBI Taxonomy" id="167968"/>
    <lineage>
        <taxon>Bacteria</taxon>
        <taxon>Pseudomonadati</taxon>
        <taxon>Thermodesulfobacteriota</taxon>
        <taxon>Desulfovibrionia</taxon>
        <taxon>Desulfovibrionales</taxon>
        <taxon>Desulfovibrionaceae</taxon>
        <taxon>Desulfovibrio</taxon>
        <taxon>environmental samples</taxon>
    </lineage>
</organism>